<comment type="caution">
    <text evidence="6">The sequence shown here is derived from an EMBL/GenBank/DDBJ whole genome shotgun (WGS) entry which is preliminary data.</text>
</comment>
<comment type="similarity">
    <text evidence="1 4">Belongs to the cyclophilin-type PPIase family.</text>
</comment>
<keyword evidence="2 4" id="KW-0697">Rotamase</keyword>
<evidence type="ECO:0000256" key="3">
    <source>
        <dbReference type="ARBA" id="ARBA00023235"/>
    </source>
</evidence>
<proteinExistence type="inferred from homology"/>
<keyword evidence="4" id="KW-0732">Signal</keyword>
<dbReference type="PROSITE" id="PS00170">
    <property type="entry name" value="CSA_PPIASE_1"/>
    <property type="match status" value="1"/>
</dbReference>
<feature type="chain" id="PRO_5020940329" description="Peptidyl-prolyl cis-trans isomerase" evidence="4">
    <location>
        <begin position="28"/>
        <end position="197"/>
    </location>
</feature>
<accession>A0A4R2PPP8</accession>
<evidence type="ECO:0000256" key="2">
    <source>
        <dbReference type="ARBA" id="ARBA00023110"/>
    </source>
</evidence>
<dbReference type="GO" id="GO:0006457">
    <property type="term" value="P:protein folding"/>
    <property type="evidence" value="ECO:0007669"/>
    <property type="project" value="InterPro"/>
</dbReference>
<dbReference type="Proteomes" id="UP000295399">
    <property type="component" value="Unassembled WGS sequence"/>
</dbReference>
<dbReference type="PRINTS" id="PR00153">
    <property type="entry name" value="CSAPPISMRASE"/>
</dbReference>
<dbReference type="InterPro" id="IPR002130">
    <property type="entry name" value="Cyclophilin-type_PPIase_dom"/>
</dbReference>
<sequence length="197" mass="21061">MMIRRWILGALAALGVTSGAVTAPADAQDTTEIDPENLLLIDLPHGRVVIEMFPDVAPNHVARIKTLARQGFYDGLIFHRVIPGFMAQGGDPQGTGAGGSDLPDLQAEFNDKRHLRGTASMARAGDPHSANSQFFIMFQPNPSLDGKYTVWGRVLDGMRAVDKIAVGEPPAEPTPMVRVRVAADVTDDAPDAQDPGP</sequence>
<feature type="signal peptide" evidence="4">
    <location>
        <begin position="1"/>
        <end position="27"/>
    </location>
</feature>
<dbReference type="GO" id="GO:0003755">
    <property type="term" value="F:peptidyl-prolyl cis-trans isomerase activity"/>
    <property type="evidence" value="ECO:0007669"/>
    <property type="project" value="UniProtKB-UniRule"/>
</dbReference>
<dbReference type="InParanoid" id="A0A4R2PPP8"/>
<keyword evidence="3 4" id="KW-0413">Isomerase</keyword>
<name>A0A4R2PPP8_RHOSA</name>
<dbReference type="CDD" id="cd00317">
    <property type="entry name" value="cyclophilin"/>
    <property type="match status" value="1"/>
</dbReference>
<gene>
    <name evidence="6" type="ORF">EV659_102166</name>
</gene>
<dbReference type="PANTHER" id="PTHR45625">
    <property type="entry name" value="PEPTIDYL-PROLYL CIS-TRANS ISOMERASE-RELATED"/>
    <property type="match status" value="1"/>
</dbReference>
<keyword evidence="7" id="KW-1185">Reference proteome</keyword>
<dbReference type="AlphaFoldDB" id="A0A4R2PPP8"/>
<comment type="function">
    <text evidence="4">PPIases accelerate the folding of proteins. It catalyzes the cis-trans isomerization of proline imidic peptide bonds in oligopeptides.</text>
</comment>
<evidence type="ECO:0000256" key="4">
    <source>
        <dbReference type="RuleBase" id="RU363019"/>
    </source>
</evidence>
<dbReference type="InterPro" id="IPR044666">
    <property type="entry name" value="Cyclophilin_A-like"/>
</dbReference>
<dbReference type="PROSITE" id="PS50072">
    <property type="entry name" value="CSA_PPIASE_2"/>
    <property type="match status" value="1"/>
</dbReference>
<evidence type="ECO:0000259" key="5">
    <source>
        <dbReference type="PROSITE" id="PS50072"/>
    </source>
</evidence>
<dbReference type="Gene3D" id="2.40.100.10">
    <property type="entry name" value="Cyclophilin-like"/>
    <property type="match status" value="1"/>
</dbReference>
<reference evidence="6 7" key="1">
    <citation type="submission" date="2019-03" db="EMBL/GenBank/DDBJ databases">
        <title>Genomic Encyclopedia of Type Strains, Phase IV (KMG-IV): sequencing the most valuable type-strain genomes for metagenomic binning, comparative biology and taxonomic classification.</title>
        <authorList>
            <person name="Goeker M."/>
        </authorList>
    </citation>
    <scope>NUCLEOTIDE SEQUENCE [LARGE SCALE GENOMIC DNA]</scope>
    <source>
        <strain evidence="6 7">DSM 2132</strain>
    </source>
</reference>
<dbReference type="FunCoup" id="A0A4R2PPP8">
    <property type="interactions" value="456"/>
</dbReference>
<dbReference type="SUPFAM" id="SSF50891">
    <property type="entry name" value="Cyclophilin-like"/>
    <property type="match status" value="1"/>
</dbReference>
<organism evidence="6 7">
    <name type="scientific">Rhodothalassium salexigens DSM 2132</name>
    <dbReference type="NCBI Taxonomy" id="1188247"/>
    <lineage>
        <taxon>Bacteria</taxon>
        <taxon>Pseudomonadati</taxon>
        <taxon>Pseudomonadota</taxon>
        <taxon>Alphaproteobacteria</taxon>
        <taxon>Rhodothalassiales</taxon>
        <taxon>Rhodothalassiaceae</taxon>
        <taxon>Rhodothalassium</taxon>
    </lineage>
</organism>
<feature type="domain" description="PPIase cyclophilin-type" evidence="5">
    <location>
        <begin position="44"/>
        <end position="182"/>
    </location>
</feature>
<dbReference type="PANTHER" id="PTHR45625:SF4">
    <property type="entry name" value="PEPTIDYLPROLYL ISOMERASE DOMAIN AND WD REPEAT-CONTAINING PROTEIN 1"/>
    <property type="match status" value="1"/>
</dbReference>
<evidence type="ECO:0000313" key="6">
    <source>
        <dbReference type="EMBL" id="TCP37759.1"/>
    </source>
</evidence>
<dbReference type="EC" id="5.2.1.8" evidence="4"/>
<dbReference type="Pfam" id="PF00160">
    <property type="entry name" value="Pro_isomerase"/>
    <property type="match status" value="1"/>
</dbReference>
<comment type="catalytic activity">
    <reaction evidence="4">
        <text>[protein]-peptidylproline (omega=180) = [protein]-peptidylproline (omega=0)</text>
        <dbReference type="Rhea" id="RHEA:16237"/>
        <dbReference type="Rhea" id="RHEA-COMP:10747"/>
        <dbReference type="Rhea" id="RHEA-COMP:10748"/>
        <dbReference type="ChEBI" id="CHEBI:83833"/>
        <dbReference type="ChEBI" id="CHEBI:83834"/>
        <dbReference type="EC" id="5.2.1.8"/>
    </reaction>
</comment>
<protein>
    <recommendedName>
        <fullName evidence="4">Peptidyl-prolyl cis-trans isomerase</fullName>
        <shortName evidence="4">PPIase</shortName>
        <ecNumber evidence="4">5.2.1.8</ecNumber>
    </recommendedName>
</protein>
<dbReference type="InterPro" id="IPR029000">
    <property type="entry name" value="Cyclophilin-like_dom_sf"/>
</dbReference>
<evidence type="ECO:0000256" key="1">
    <source>
        <dbReference type="ARBA" id="ARBA00007365"/>
    </source>
</evidence>
<dbReference type="EMBL" id="SLXO01000002">
    <property type="protein sequence ID" value="TCP37759.1"/>
    <property type="molecule type" value="Genomic_DNA"/>
</dbReference>
<evidence type="ECO:0000313" key="7">
    <source>
        <dbReference type="Proteomes" id="UP000295399"/>
    </source>
</evidence>
<dbReference type="InterPro" id="IPR020892">
    <property type="entry name" value="Cyclophilin-type_PPIase_CS"/>
</dbReference>